<sequence length="178" mass="19624">MRAVQVTEQDKKAKTKSKEVMKEKVEDEKQSNVRVGDLGIPIDEPREQSNVEVDAYGIPIDDSLLDPMDVPLMDKFRKWVRERHARDLAKSSASDLTTSNSEPAKVGSRVKRKSLGLLDGWKPVKRKSGGSVQDEKTSKQVSAEIGNTDLSADMSAGHVRDEAGIMLDSLEASEDEDA</sequence>
<feature type="region of interest" description="Disordered" evidence="1">
    <location>
        <begin position="87"/>
        <end position="178"/>
    </location>
</feature>
<evidence type="ECO:0000313" key="3">
    <source>
        <dbReference type="Proteomes" id="UP001056384"/>
    </source>
</evidence>
<accession>A0A9Q9EKA2</accession>
<name>A0A9Q9EKA2_9PEZI</name>
<protein>
    <submittedName>
        <fullName evidence="2">Uncharacterized protein</fullName>
    </submittedName>
</protein>
<keyword evidence="3" id="KW-1185">Reference proteome</keyword>
<reference evidence="2" key="1">
    <citation type="submission" date="2022-06" db="EMBL/GenBank/DDBJ databases">
        <title>Complete genome sequences of two strains of the flax pathogen Septoria linicola.</title>
        <authorList>
            <person name="Lapalu N."/>
            <person name="Simon A."/>
            <person name="Demenou B."/>
            <person name="Paumier D."/>
            <person name="Guillot M.-P."/>
            <person name="Gout L."/>
            <person name="Valade R."/>
        </authorList>
    </citation>
    <scope>NUCLEOTIDE SEQUENCE</scope>
    <source>
        <strain evidence="2">SE15195</strain>
    </source>
</reference>
<feature type="compositionally biased region" description="Basic and acidic residues" evidence="1">
    <location>
        <begin position="8"/>
        <end position="31"/>
    </location>
</feature>
<gene>
    <name evidence="2" type="ORF">Slin15195_G079200</name>
</gene>
<dbReference type="Proteomes" id="UP001056384">
    <property type="component" value="Chromosome 6"/>
</dbReference>
<feature type="compositionally biased region" description="Polar residues" evidence="1">
    <location>
        <begin position="91"/>
        <end position="102"/>
    </location>
</feature>
<evidence type="ECO:0000256" key="1">
    <source>
        <dbReference type="SAM" id="MobiDB-lite"/>
    </source>
</evidence>
<dbReference type="AlphaFoldDB" id="A0A9Q9EKA2"/>
<dbReference type="EMBL" id="CP099423">
    <property type="protein sequence ID" value="USW54601.1"/>
    <property type="molecule type" value="Genomic_DNA"/>
</dbReference>
<organism evidence="2 3">
    <name type="scientific">Septoria linicola</name>
    <dbReference type="NCBI Taxonomy" id="215465"/>
    <lineage>
        <taxon>Eukaryota</taxon>
        <taxon>Fungi</taxon>
        <taxon>Dikarya</taxon>
        <taxon>Ascomycota</taxon>
        <taxon>Pezizomycotina</taxon>
        <taxon>Dothideomycetes</taxon>
        <taxon>Dothideomycetidae</taxon>
        <taxon>Mycosphaerellales</taxon>
        <taxon>Mycosphaerellaceae</taxon>
        <taxon>Septoria</taxon>
    </lineage>
</organism>
<evidence type="ECO:0000313" key="2">
    <source>
        <dbReference type="EMBL" id="USW54601.1"/>
    </source>
</evidence>
<feature type="region of interest" description="Disordered" evidence="1">
    <location>
        <begin position="1"/>
        <end position="48"/>
    </location>
</feature>
<proteinExistence type="predicted"/>